<sequence>MEKKKKVSNNGGKMCMICKRWFANGESMGGHMKSHLVKLPIPSKPAPISPIPDHQVPSNISKVDVDNASSSTHRRRLILFSPSKRRHDLMKSRAELNYFHTMNHQ</sequence>
<dbReference type="Proteomes" id="UP001293593">
    <property type="component" value="Unassembled WGS sequence"/>
</dbReference>
<organism evidence="2 3">
    <name type="scientific">Acacia crassicarpa</name>
    <name type="common">northern wattle</name>
    <dbReference type="NCBI Taxonomy" id="499986"/>
    <lineage>
        <taxon>Eukaryota</taxon>
        <taxon>Viridiplantae</taxon>
        <taxon>Streptophyta</taxon>
        <taxon>Embryophyta</taxon>
        <taxon>Tracheophyta</taxon>
        <taxon>Spermatophyta</taxon>
        <taxon>Magnoliopsida</taxon>
        <taxon>eudicotyledons</taxon>
        <taxon>Gunneridae</taxon>
        <taxon>Pentapetalae</taxon>
        <taxon>rosids</taxon>
        <taxon>fabids</taxon>
        <taxon>Fabales</taxon>
        <taxon>Fabaceae</taxon>
        <taxon>Caesalpinioideae</taxon>
        <taxon>mimosoid clade</taxon>
        <taxon>Acacieae</taxon>
        <taxon>Acacia</taxon>
    </lineage>
</organism>
<dbReference type="EMBL" id="JAWXYG010000001">
    <property type="protein sequence ID" value="KAK4285156.1"/>
    <property type="molecule type" value="Genomic_DNA"/>
</dbReference>
<gene>
    <name evidence="2" type="ORF">QN277_001891</name>
</gene>
<name>A0AAE1THI0_9FABA</name>
<dbReference type="AlphaFoldDB" id="A0AAE1THI0"/>
<evidence type="ECO:0000313" key="3">
    <source>
        <dbReference type="Proteomes" id="UP001293593"/>
    </source>
</evidence>
<comment type="caution">
    <text evidence="2">The sequence shown here is derived from an EMBL/GenBank/DDBJ whole genome shotgun (WGS) entry which is preliminary data.</text>
</comment>
<reference evidence="2" key="1">
    <citation type="submission" date="2023-10" db="EMBL/GenBank/DDBJ databases">
        <title>Chromosome-level genome of the transformable northern wattle, Acacia crassicarpa.</title>
        <authorList>
            <person name="Massaro I."/>
            <person name="Sinha N.R."/>
            <person name="Poethig S."/>
            <person name="Leichty A.R."/>
        </authorList>
    </citation>
    <scope>NUCLEOTIDE SEQUENCE</scope>
    <source>
        <strain evidence="2">Acra3RX</strain>
        <tissue evidence="2">Leaf</tissue>
    </source>
</reference>
<protein>
    <recommendedName>
        <fullName evidence="1">C2H2-type domain-containing protein</fullName>
    </recommendedName>
</protein>
<accession>A0AAE1THI0</accession>
<keyword evidence="3" id="KW-1185">Reference proteome</keyword>
<proteinExistence type="predicted"/>
<feature type="domain" description="C2H2-type" evidence="1">
    <location>
        <begin position="15"/>
        <end position="35"/>
    </location>
</feature>
<dbReference type="InterPro" id="IPR013087">
    <property type="entry name" value="Znf_C2H2_type"/>
</dbReference>
<evidence type="ECO:0000259" key="1">
    <source>
        <dbReference type="PROSITE" id="PS00028"/>
    </source>
</evidence>
<evidence type="ECO:0000313" key="2">
    <source>
        <dbReference type="EMBL" id="KAK4285156.1"/>
    </source>
</evidence>
<dbReference type="PROSITE" id="PS00028">
    <property type="entry name" value="ZINC_FINGER_C2H2_1"/>
    <property type="match status" value="1"/>
</dbReference>